<evidence type="ECO:0000256" key="7">
    <source>
        <dbReference type="ARBA" id="ARBA00023002"/>
    </source>
</evidence>
<keyword evidence="9 11" id="KW-0503">Monooxygenase</keyword>
<keyword evidence="6" id="KW-1133">Transmembrane helix</keyword>
<dbReference type="FunFam" id="1.10.630.10:FF:000043">
    <property type="entry name" value="Cytochrome P450 99A2"/>
    <property type="match status" value="1"/>
</dbReference>
<dbReference type="GO" id="GO:0004497">
    <property type="term" value="F:monooxygenase activity"/>
    <property type="evidence" value="ECO:0007669"/>
    <property type="project" value="UniProtKB-KW"/>
</dbReference>
<sequence>MEMISVCFALASALVLWFIAPIIVATTRLKSKQLPPGPRSLPIVGSLHRVMGTFPHRRLMDLSRRHGPLMFLMLGEVPAVVVSSAEGAEAVMRTNDLAFATRPRSTTLDIVSRGRKGVIFTPYGDHWRQMRKICVVELFSARQVRRMESVWAHEVARLVRSFAGSGSGEVVNFSETMYAFMNDLIARAVFGGTCEQAQQAEYLREFSRAIELAGGFLLVDLFPSSRLLRRFTTGVRQLTWSFGRIQHIIGEIITARRALRAHDRAAAAGDQDLLDVLLNLQEEGSLPIPLTAEIIGVVISDIFGAGSGTSASAMEWAMAELLKNPEIMAKAQLEVRQVLGPNRDIITNNDIGQLHYMRLVIKEILRLHTITPLHGPREAREDCEIMGYVIPKGTKIIVNTFAISRDPKYWDNPEAFNPDRFENNQLDYKGANFEYTPFGAGRRQCPGILFGTSTMEVTLANLLYHFDWVLPDGTTPNSMDMTEKFGLTMGKMSDLQLRAIPYAFSKAT</sequence>
<dbReference type="PANTHER" id="PTHR47955:SF19">
    <property type="entry name" value="CYTOCHROME P450 71A9-LIKE ISOFORM X1"/>
    <property type="match status" value="1"/>
</dbReference>
<reference evidence="12" key="1">
    <citation type="submission" date="2023-07" db="EMBL/GenBank/DDBJ databases">
        <title>A chromosome-level genome assembly of Lolium multiflorum.</title>
        <authorList>
            <person name="Chen Y."/>
            <person name="Copetti D."/>
            <person name="Kolliker R."/>
            <person name="Studer B."/>
        </authorList>
    </citation>
    <scope>NUCLEOTIDE SEQUENCE</scope>
    <source>
        <strain evidence="12">02402/16</strain>
        <tissue evidence="12">Leaf</tissue>
    </source>
</reference>
<evidence type="ECO:0000313" key="12">
    <source>
        <dbReference type="EMBL" id="KAK1693572.1"/>
    </source>
</evidence>
<dbReference type="AlphaFoldDB" id="A0AAD8X464"/>
<feature type="binding site" description="axial binding residue" evidence="10">
    <location>
        <position position="445"/>
    </location>
    <ligand>
        <name>heme</name>
        <dbReference type="ChEBI" id="CHEBI:30413"/>
    </ligand>
    <ligandPart>
        <name>Fe</name>
        <dbReference type="ChEBI" id="CHEBI:18248"/>
    </ligandPart>
</feature>
<evidence type="ECO:0000256" key="1">
    <source>
        <dbReference type="ARBA" id="ARBA00001971"/>
    </source>
</evidence>
<dbReference type="Proteomes" id="UP001231189">
    <property type="component" value="Unassembled WGS sequence"/>
</dbReference>
<gene>
    <name evidence="12" type="ORF">QYE76_010269</name>
</gene>
<evidence type="ECO:0000256" key="3">
    <source>
        <dbReference type="ARBA" id="ARBA00022617"/>
    </source>
</evidence>
<keyword evidence="8 10" id="KW-0408">Iron</keyword>
<dbReference type="CDD" id="cd11072">
    <property type="entry name" value="CYP71-like"/>
    <property type="match status" value="1"/>
</dbReference>
<accession>A0AAD8X464</accession>
<dbReference type="InterPro" id="IPR002401">
    <property type="entry name" value="Cyt_P450_E_grp-I"/>
</dbReference>
<organism evidence="12 13">
    <name type="scientific">Lolium multiflorum</name>
    <name type="common">Italian ryegrass</name>
    <name type="synonym">Lolium perenne subsp. multiflorum</name>
    <dbReference type="NCBI Taxonomy" id="4521"/>
    <lineage>
        <taxon>Eukaryota</taxon>
        <taxon>Viridiplantae</taxon>
        <taxon>Streptophyta</taxon>
        <taxon>Embryophyta</taxon>
        <taxon>Tracheophyta</taxon>
        <taxon>Spermatophyta</taxon>
        <taxon>Magnoliopsida</taxon>
        <taxon>Liliopsida</taxon>
        <taxon>Poales</taxon>
        <taxon>Poaceae</taxon>
        <taxon>BOP clade</taxon>
        <taxon>Pooideae</taxon>
        <taxon>Poodae</taxon>
        <taxon>Poeae</taxon>
        <taxon>Poeae Chloroplast Group 2 (Poeae type)</taxon>
        <taxon>Loliodinae</taxon>
        <taxon>Loliinae</taxon>
        <taxon>Lolium</taxon>
    </lineage>
</organism>
<dbReference type="PRINTS" id="PR00385">
    <property type="entry name" value="P450"/>
</dbReference>
<keyword evidence="4" id="KW-0812">Transmembrane</keyword>
<keyword evidence="3 10" id="KW-0349">Heme</keyword>
<comment type="cofactor">
    <cofactor evidence="1 10">
        <name>heme</name>
        <dbReference type="ChEBI" id="CHEBI:30413"/>
    </cofactor>
</comment>
<keyword evidence="6" id="KW-0472">Membrane</keyword>
<dbReference type="PROSITE" id="PS00086">
    <property type="entry name" value="CYTOCHROME_P450"/>
    <property type="match status" value="1"/>
</dbReference>
<evidence type="ECO:0000313" key="13">
    <source>
        <dbReference type="Proteomes" id="UP001231189"/>
    </source>
</evidence>
<dbReference type="PANTHER" id="PTHR47955">
    <property type="entry name" value="CYTOCHROME P450 FAMILY 71 PROTEIN"/>
    <property type="match status" value="1"/>
</dbReference>
<dbReference type="InterPro" id="IPR001128">
    <property type="entry name" value="Cyt_P450"/>
</dbReference>
<proteinExistence type="inferred from homology"/>
<dbReference type="Pfam" id="PF00067">
    <property type="entry name" value="p450"/>
    <property type="match status" value="1"/>
</dbReference>
<keyword evidence="7 11" id="KW-0560">Oxidoreductase</keyword>
<evidence type="ECO:0008006" key="14">
    <source>
        <dbReference type="Google" id="ProtNLM"/>
    </source>
</evidence>
<dbReference type="SUPFAM" id="SSF48264">
    <property type="entry name" value="Cytochrome P450"/>
    <property type="match status" value="1"/>
</dbReference>
<comment type="similarity">
    <text evidence="2 11">Belongs to the cytochrome P450 family.</text>
</comment>
<name>A0AAD8X464_LOLMU</name>
<evidence type="ECO:0000256" key="8">
    <source>
        <dbReference type="ARBA" id="ARBA00023004"/>
    </source>
</evidence>
<dbReference type="GO" id="GO:0020037">
    <property type="term" value="F:heme binding"/>
    <property type="evidence" value="ECO:0007669"/>
    <property type="project" value="InterPro"/>
</dbReference>
<dbReference type="InterPro" id="IPR036396">
    <property type="entry name" value="Cyt_P450_sf"/>
</dbReference>
<protein>
    <recommendedName>
        <fullName evidence="14">Cytochrome P450</fullName>
    </recommendedName>
</protein>
<dbReference type="EMBL" id="JAUUTY010000001">
    <property type="protein sequence ID" value="KAK1693572.1"/>
    <property type="molecule type" value="Genomic_DNA"/>
</dbReference>
<dbReference type="GO" id="GO:0005506">
    <property type="term" value="F:iron ion binding"/>
    <property type="evidence" value="ECO:0007669"/>
    <property type="project" value="InterPro"/>
</dbReference>
<evidence type="ECO:0000256" key="6">
    <source>
        <dbReference type="ARBA" id="ARBA00022989"/>
    </source>
</evidence>
<evidence type="ECO:0000256" key="2">
    <source>
        <dbReference type="ARBA" id="ARBA00010617"/>
    </source>
</evidence>
<dbReference type="InterPro" id="IPR017972">
    <property type="entry name" value="Cyt_P450_CS"/>
</dbReference>
<evidence type="ECO:0000256" key="5">
    <source>
        <dbReference type="ARBA" id="ARBA00022723"/>
    </source>
</evidence>
<evidence type="ECO:0000256" key="10">
    <source>
        <dbReference type="PIRSR" id="PIRSR602401-1"/>
    </source>
</evidence>
<keyword evidence="13" id="KW-1185">Reference proteome</keyword>
<keyword evidence="5 10" id="KW-0479">Metal-binding</keyword>
<evidence type="ECO:0000256" key="9">
    <source>
        <dbReference type="ARBA" id="ARBA00023033"/>
    </source>
</evidence>
<evidence type="ECO:0000256" key="11">
    <source>
        <dbReference type="RuleBase" id="RU000461"/>
    </source>
</evidence>
<evidence type="ECO:0000256" key="4">
    <source>
        <dbReference type="ARBA" id="ARBA00022692"/>
    </source>
</evidence>
<dbReference type="Gene3D" id="1.10.630.10">
    <property type="entry name" value="Cytochrome P450"/>
    <property type="match status" value="1"/>
</dbReference>
<comment type="caution">
    <text evidence="12">The sequence shown here is derived from an EMBL/GenBank/DDBJ whole genome shotgun (WGS) entry which is preliminary data.</text>
</comment>
<dbReference type="GO" id="GO:0016705">
    <property type="term" value="F:oxidoreductase activity, acting on paired donors, with incorporation or reduction of molecular oxygen"/>
    <property type="evidence" value="ECO:0007669"/>
    <property type="project" value="InterPro"/>
</dbReference>
<dbReference type="PRINTS" id="PR00463">
    <property type="entry name" value="EP450I"/>
</dbReference>